<gene>
    <name evidence="2" type="ORF">TQ33_0289</name>
</gene>
<dbReference type="KEGG" id="kge:TQ33_0289"/>
<keyword evidence="1" id="KW-0732">Signal</keyword>
<organism evidence="2 3">
    <name type="scientific">Kangiella geojedonensis</name>
    <dbReference type="NCBI Taxonomy" id="914150"/>
    <lineage>
        <taxon>Bacteria</taxon>
        <taxon>Pseudomonadati</taxon>
        <taxon>Pseudomonadota</taxon>
        <taxon>Gammaproteobacteria</taxon>
        <taxon>Kangiellales</taxon>
        <taxon>Kangiellaceae</taxon>
        <taxon>Kangiella</taxon>
    </lineage>
</organism>
<protein>
    <submittedName>
        <fullName evidence="2">Uncharacterized protein</fullName>
    </submittedName>
</protein>
<dbReference type="STRING" id="914150.TQ33_0289"/>
<evidence type="ECO:0000313" key="3">
    <source>
        <dbReference type="Proteomes" id="UP000034071"/>
    </source>
</evidence>
<feature type="chain" id="PRO_5002510042" evidence="1">
    <location>
        <begin position="22"/>
        <end position="114"/>
    </location>
</feature>
<name>A0A0F6TPJ4_9GAMM</name>
<dbReference type="EMBL" id="CP010975">
    <property type="protein sequence ID" value="AKE51277.1"/>
    <property type="molecule type" value="Genomic_DNA"/>
</dbReference>
<keyword evidence="3" id="KW-1185">Reference proteome</keyword>
<sequence length="114" mass="12139">MKKLILAVVITLLSSTGSATNAWYWGEVTQVMTFTDDGSFFVTIDNGDIATNCNYSRIRFTVTDMGSERTKAALSMALTALTAGKQFGVVVDLDQTTSSNCYASSTSSQGAAIK</sequence>
<dbReference type="RefSeq" id="WP_046560481.1">
    <property type="nucleotide sequence ID" value="NZ_CP010975.1"/>
</dbReference>
<accession>A0A0F6TPJ4</accession>
<dbReference type="HOGENOM" id="CLU_2219960_0_0_6"/>
<dbReference type="OrthoDB" id="7064547at2"/>
<dbReference type="AlphaFoldDB" id="A0A0F6TPJ4"/>
<reference evidence="2 3" key="1">
    <citation type="submission" date="2015-02" db="EMBL/GenBank/DDBJ databases">
        <title>Complete genome sequence of Kangiella geojedonensis strain YCS-5T.</title>
        <authorList>
            <person name="Kim K.M."/>
        </authorList>
    </citation>
    <scope>NUCLEOTIDE SEQUENCE [LARGE SCALE GENOMIC DNA]</scope>
    <source>
        <strain evidence="2 3">YCS-5</strain>
    </source>
</reference>
<proteinExistence type="predicted"/>
<evidence type="ECO:0000256" key="1">
    <source>
        <dbReference type="SAM" id="SignalP"/>
    </source>
</evidence>
<evidence type="ECO:0000313" key="2">
    <source>
        <dbReference type="EMBL" id="AKE51277.1"/>
    </source>
</evidence>
<dbReference type="Proteomes" id="UP000034071">
    <property type="component" value="Chromosome"/>
</dbReference>
<feature type="signal peptide" evidence="1">
    <location>
        <begin position="1"/>
        <end position="21"/>
    </location>
</feature>